<proteinExistence type="predicted"/>
<sequence>MVNRGSLCKDSEESANHILIHCDKPRKLWTQLLTIFGLVWVFPASMRNLLLEWKVKGLGKKRRAVWRLAPICLFSVFGKSEMEGPSKRKSCQTKPCTQFRRTLSSRTTPDNLIAVGSPPRRQPFPANFFRRPATLSGEFFQRPLFRAPTTYSEPPEADLHASGNPHRQPESHAPPRADLPRRTVTHAPARDGAWLTFRPRPTHLQARPAASWPSSPPAAPPEPCISTFCSVFGFLAIPTTSDRASSPSPRLGYCFSSSPGTSRPFSPLIAPLTAVVSLFVSLRRNLHPS</sequence>
<evidence type="ECO:0000313" key="3">
    <source>
        <dbReference type="Proteomes" id="UP000288805"/>
    </source>
</evidence>
<feature type="compositionally biased region" description="Basic and acidic residues" evidence="1">
    <location>
        <begin position="167"/>
        <end position="181"/>
    </location>
</feature>
<protein>
    <recommendedName>
        <fullName evidence="4">Reverse transcriptase zinc-binding domain-containing protein</fullName>
    </recommendedName>
</protein>
<accession>A0A438J056</accession>
<evidence type="ECO:0000256" key="1">
    <source>
        <dbReference type="SAM" id="MobiDB-lite"/>
    </source>
</evidence>
<organism evidence="2 3">
    <name type="scientific">Vitis vinifera</name>
    <name type="common">Grape</name>
    <dbReference type="NCBI Taxonomy" id="29760"/>
    <lineage>
        <taxon>Eukaryota</taxon>
        <taxon>Viridiplantae</taxon>
        <taxon>Streptophyta</taxon>
        <taxon>Embryophyta</taxon>
        <taxon>Tracheophyta</taxon>
        <taxon>Spermatophyta</taxon>
        <taxon>Magnoliopsida</taxon>
        <taxon>eudicotyledons</taxon>
        <taxon>Gunneridae</taxon>
        <taxon>Pentapetalae</taxon>
        <taxon>rosids</taxon>
        <taxon>Vitales</taxon>
        <taxon>Vitaceae</taxon>
        <taxon>Viteae</taxon>
        <taxon>Vitis</taxon>
    </lineage>
</organism>
<dbReference type="EMBL" id="QGNW01000071">
    <property type="protein sequence ID" value="RVX02351.1"/>
    <property type="molecule type" value="Genomic_DNA"/>
</dbReference>
<feature type="region of interest" description="Disordered" evidence="1">
    <location>
        <begin position="150"/>
        <end position="183"/>
    </location>
</feature>
<dbReference type="Proteomes" id="UP000288805">
    <property type="component" value="Unassembled WGS sequence"/>
</dbReference>
<dbReference type="AlphaFoldDB" id="A0A438J056"/>
<evidence type="ECO:0000313" key="2">
    <source>
        <dbReference type="EMBL" id="RVX02351.1"/>
    </source>
</evidence>
<evidence type="ECO:0008006" key="4">
    <source>
        <dbReference type="Google" id="ProtNLM"/>
    </source>
</evidence>
<gene>
    <name evidence="2" type="ORF">CK203_028334</name>
</gene>
<reference evidence="2 3" key="1">
    <citation type="journal article" date="2018" name="PLoS Genet.">
        <title>Population sequencing reveals clonal diversity and ancestral inbreeding in the grapevine cultivar Chardonnay.</title>
        <authorList>
            <person name="Roach M.J."/>
            <person name="Johnson D.L."/>
            <person name="Bohlmann J."/>
            <person name="van Vuuren H.J."/>
            <person name="Jones S.J."/>
            <person name="Pretorius I.S."/>
            <person name="Schmidt S.A."/>
            <person name="Borneman A.R."/>
        </authorList>
    </citation>
    <scope>NUCLEOTIDE SEQUENCE [LARGE SCALE GENOMIC DNA]</scope>
    <source>
        <strain evidence="3">cv. Chardonnay</strain>
        <tissue evidence="2">Leaf</tissue>
    </source>
</reference>
<comment type="caution">
    <text evidence="2">The sequence shown here is derived from an EMBL/GenBank/DDBJ whole genome shotgun (WGS) entry which is preliminary data.</text>
</comment>
<name>A0A438J056_VITVI</name>